<sequence length="85" mass="9242">VTVVVTVAVRHSHGEVGDKSISRNVEVKGGVSGNAETVQHDAVNSREGVTRDDGGSDGQFLDASQCFRMKQLWFRLPLLPSFDFP</sequence>
<dbReference type="AlphaFoldDB" id="A0AAV6P9M8"/>
<proteinExistence type="predicted"/>
<reference evidence="2 3" key="1">
    <citation type="journal article" date="2021" name="Sci. Rep.">
        <title>Chromosome anchoring in Senegalese sole (Solea senegalensis) reveals sex-associated markers and genome rearrangements in flatfish.</title>
        <authorList>
            <person name="Guerrero-Cozar I."/>
            <person name="Gomez-Garrido J."/>
            <person name="Berbel C."/>
            <person name="Martinez-Blanch J.F."/>
            <person name="Alioto T."/>
            <person name="Claros M.G."/>
            <person name="Gagnaire P.A."/>
            <person name="Manchado M."/>
        </authorList>
    </citation>
    <scope>NUCLEOTIDE SEQUENCE [LARGE SCALE GENOMIC DNA]</scope>
    <source>
        <strain evidence="2">Sse05_10M</strain>
    </source>
</reference>
<feature type="region of interest" description="Disordered" evidence="1">
    <location>
        <begin position="30"/>
        <end position="57"/>
    </location>
</feature>
<evidence type="ECO:0000256" key="1">
    <source>
        <dbReference type="SAM" id="MobiDB-lite"/>
    </source>
</evidence>
<comment type="caution">
    <text evidence="2">The sequence shown here is derived from an EMBL/GenBank/DDBJ whole genome shotgun (WGS) entry which is preliminary data.</text>
</comment>
<evidence type="ECO:0000313" key="3">
    <source>
        <dbReference type="Proteomes" id="UP000693946"/>
    </source>
</evidence>
<keyword evidence="3" id="KW-1185">Reference proteome</keyword>
<protein>
    <submittedName>
        <fullName evidence="2">Uncharacterized protein</fullName>
    </submittedName>
</protein>
<feature type="non-terminal residue" evidence="2">
    <location>
        <position position="1"/>
    </location>
</feature>
<evidence type="ECO:0000313" key="2">
    <source>
        <dbReference type="EMBL" id="KAG7453722.1"/>
    </source>
</evidence>
<accession>A0AAV6P9M8</accession>
<gene>
    <name evidence="2" type="ORF">JOB18_048503</name>
</gene>
<organism evidence="2 3">
    <name type="scientific">Solea senegalensis</name>
    <name type="common">Senegalese sole</name>
    <dbReference type="NCBI Taxonomy" id="28829"/>
    <lineage>
        <taxon>Eukaryota</taxon>
        <taxon>Metazoa</taxon>
        <taxon>Chordata</taxon>
        <taxon>Craniata</taxon>
        <taxon>Vertebrata</taxon>
        <taxon>Euteleostomi</taxon>
        <taxon>Actinopterygii</taxon>
        <taxon>Neopterygii</taxon>
        <taxon>Teleostei</taxon>
        <taxon>Neoteleostei</taxon>
        <taxon>Acanthomorphata</taxon>
        <taxon>Carangaria</taxon>
        <taxon>Pleuronectiformes</taxon>
        <taxon>Pleuronectoidei</taxon>
        <taxon>Soleidae</taxon>
        <taxon>Solea</taxon>
    </lineage>
</organism>
<dbReference type="Proteomes" id="UP000693946">
    <property type="component" value="Unassembled WGS sequence"/>
</dbReference>
<dbReference type="EMBL" id="JAGKHQ010001779">
    <property type="protein sequence ID" value="KAG7453722.1"/>
    <property type="molecule type" value="Genomic_DNA"/>
</dbReference>
<name>A0AAV6P9M8_SOLSE</name>